<proteinExistence type="predicted"/>
<keyword evidence="1" id="KW-0812">Transmembrane</keyword>
<gene>
    <name evidence="2" type="ORF">DEO72_LG7g1447</name>
</gene>
<keyword evidence="1" id="KW-0472">Membrane</keyword>
<sequence length="94" mass="10684">MTKLTGQRLETIFLTSLATFLILFPVSFFFERSKWLKNCDFKLIKQLLCLSFGGLFQDLFLKGLDLTSTTMGTAMPNVAPGLIFIIAWIPQNLF</sequence>
<dbReference type="AlphaFoldDB" id="A0A4D6MFF0"/>
<protein>
    <submittedName>
        <fullName evidence="2">WAT1-related protein</fullName>
    </submittedName>
</protein>
<dbReference type="Proteomes" id="UP000501690">
    <property type="component" value="Linkage Group LG7"/>
</dbReference>
<feature type="transmembrane region" description="Helical" evidence="1">
    <location>
        <begin position="73"/>
        <end position="90"/>
    </location>
</feature>
<evidence type="ECO:0000313" key="2">
    <source>
        <dbReference type="EMBL" id="QCE00160.1"/>
    </source>
</evidence>
<keyword evidence="3" id="KW-1185">Reference proteome</keyword>
<evidence type="ECO:0000256" key="1">
    <source>
        <dbReference type="SAM" id="Phobius"/>
    </source>
</evidence>
<keyword evidence="1" id="KW-1133">Transmembrane helix</keyword>
<reference evidence="2 3" key="1">
    <citation type="submission" date="2019-04" db="EMBL/GenBank/DDBJ databases">
        <title>An improved genome assembly and genetic linkage map for asparagus bean, Vigna unguiculata ssp. sesquipedialis.</title>
        <authorList>
            <person name="Xia Q."/>
            <person name="Zhang R."/>
            <person name="Dong Y."/>
        </authorList>
    </citation>
    <scope>NUCLEOTIDE SEQUENCE [LARGE SCALE GENOMIC DNA]</scope>
    <source>
        <tissue evidence="2">Leaf</tissue>
    </source>
</reference>
<feature type="transmembrane region" description="Helical" evidence="1">
    <location>
        <begin position="12"/>
        <end position="31"/>
    </location>
</feature>
<name>A0A4D6MFF0_VIGUN</name>
<organism evidence="2 3">
    <name type="scientific">Vigna unguiculata</name>
    <name type="common">Cowpea</name>
    <dbReference type="NCBI Taxonomy" id="3917"/>
    <lineage>
        <taxon>Eukaryota</taxon>
        <taxon>Viridiplantae</taxon>
        <taxon>Streptophyta</taxon>
        <taxon>Embryophyta</taxon>
        <taxon>Tracheophyta</taxon>
        <taxon>Spermatophyta</taxon>
        <taxon>Magnoliopsida</taxon>
        <taxon>eudicotyledons</taxon>
        <taxon>Gunneridae</taxon>
        <taxon>Pentapetalae</taxon>
        <taxon>rosids</taxon>
        <taxon>fabids</taxon>
        <taxon>Fabales</taxon>
        <taxon>Fabaceae</taxon>
        <taxon>Papilionoideae</taxon>
        <taxon>50 kb inversion clade</taxon>
        <taxon>NPAAA clade</taxon>
        <taxon>indigoferoid/millettioid clade</taxon>
        <taxon>Phaseoleae</taxon>
        <taxon>Vigna</taxon>
    </lineage>
</organism>
<dbReference type="EMBL" id="CP039351">
    <property type="protein sequence ID" value="QCE00160.1"/>
    <property type="molecule type" value="Genomic_DNA"/>
</dbReference>
<accession>A0A4D6MFF0</accession>
<evidence type="ECO:0000313" key="3">
    <source>
        <dbReference type="Proteomes" id="UP000501690"/>
    </source>
</evidence>